<name>A0A9W6V7X3_9PSEU</name>
<gene>
    <name evidence="1" type="ORF">Aglo03_11950</name>
</gene>
<protein>
    <submittedName>
        <fullName evidence="1">Uncharacterized protein</fullName>
    </submittedName>
</protein>
<accession>A0A9W6V7X3</accession>
<comment type="caution">
    <text evidence="1">The sequence shown here is derived from an EMBL/GenBank/DDBJ whole genome shotgun (WGS) entry which is preliminary data.</text>
</comment>
<evidence type="ECO:0000313" key="2">
    <source>
        <dbReference type="Proteomes" id="UP001165042"/>
    </source>
</evidence>
<keyword evidence="2" id="KW-1185">Reference proteome</keyword>
<evidence type="ECO:0000313" key="1">
    <source>
        <dbReference type="EMBL" id="GLW90379.1"/>
    </source>
</evidence>
<proteinExistence type="predicted"/>
<organism evidence="1 2">
    <name type="scientific">Actinokineospora globicatena</name>
    <dbReference type="NCBI Taxonomy" id="103729"/>
    <lineage>
        <taxon>Bacteria</taxon>
        <taxon>Bacillati</taxon>
        <taxon>Actinomycetota</taxon>
        <taxon>Actinomycetes</taxon>
        <taxon>Pseudonocardiales</taxon>
        <taxon>Pseudonocardiaceae</taxon>
        <taxon>Actinokineospora</taxon>
    </lineage>
</organism>
<dbReference type="AlphaFoldDB" id="A0A9W6V7X3"/>
<sequence>MSGVLAAVFLVFNEGYPVSGPDTDPVLQDLTVEAIRLTRPEPLPAPDDGKSPGCWR</sequence>
<dbReference type="EMBL" id="BSSD01000001">
    <property type="protein sequence ID" value="GLW90379.1"/>
    <property type="molecule type" value="Genomic_DNA"/>
</dbReference>
<reference evidence="1" key="1">
    <citation type="submission" date="2023-02" db="EMBL/GenBank/DDBJ databases">
        <title>Actinokineospora globicatena NBRC 15670.</title>
        <authorList>
            <person name="Ichikawa N."/>
            <person name="Sato H."/>
            <person name="Tonouchi N."/>
        </authorList>
    </citation>
    <scope>NUCLEOTIDE SEQUENCE</scope>
    <source>
        <strain evidence="1">NBRC 15670</strain>
    </source>
</reference>
<dbReference type="Proteomes" id="UP001165042">
    <property type="component" value="Unassembled WGS sequence"/>
</dbReference>